<dbReference type="EMBL" id="GIFC01015400">
    <property type="protein sequence ID" value="MXU97483.1"/>
    <property type="molecule type" value="Transcribed_RNA"/>
</dbReference>
<accession>A0A6B0V5H4</accession>
<organism evidence="1">
    <name type="scientific">Ixodes ricinus</name>
    <name type="common">Common tick</name>
    <name type="synonym">Acarus ricinus</name>
    <dbReference type="NCBI Taxonomy" id="34613"/>
    <lineage>
        <taxon>Eukaryota</taxon>
        <taxon>Metazoa</taxon>
        <taxon>Ecdysozoa</taxon>
        <taxon>Arthropoda</taxon>
        <taxon>Chelicerata</taxon>
        <taxon>Arachnida</taxon>
        <taxon>Acari</taxon>
        <taxon>Parasitiformes</taxon>
        <taxon>Ixodida</taxon>
        <taxon>Ixodoidea</taxon>
        <taxon>Ixodidae</taxon>
        <taxon>Ixodinae</taxon>
        <taxon>Ixodes</taxon>
    </lineage>
</organism>
<dbReference type="AlphaFoldDB" id="A0A6B0V5H4"/>
<sequence length="271" mass="30189">MSLQQHDSENARHDLWLHGSRLCGPIVRYLLHHPKLLNCKVWAKVCGVHRLDLQCHAFVTGVQAVHSAYLGSNFMFVESSALLSEKGASWFPMTCTAVKYWVCVSTCSSKCPPFIFIFNKPKNGNLIFFFFLSKGRCEILLAFTNFSSRDNVAVHADTIFPAQTRELAARIGSSKMVRTQEKLGMLASNHCEAHLHEILVGKRYPVNASCASVTHLSKTCKGVPCLHTGKFSQSSSANLFHDLGFLFAQFSRSLPLVSGRPLEGRFVIIDI</sequence>
<name>A0A6B0V5H4_IXORI</name>
<evidence type="ECO:0000313" key="1">
    <source>
        <dbReference type="EMBL" id="MXU97483.1"/>
    </source>
</evidence>
<protein>
    <submittedName>
        <fullName evidence="1">Uncharacterized protein</fullName>
    </submittedName>
</protein>
<proteinExistence type="predicted"/>
<reference evidence="1" key="1">
    <citation type="submission" date="2019-12" db="EMBL/GenBank/DDBJ databases">
        <title>An insight into the sialome of adult female Ixodes ricinus ticks feeding for 6 days.</title>
        <authorList>
            <person name="Perner J."/>
            <person name="Ribeiro J.M.C."/>
        </authorList>
    </citation>
    <scope>NUCLEOTIDE SEQUENCE</scope>
    <source>
        <strain evidence="1">Semi-engorged</strain>
        <tissue evidence="1">Salivary glands</tissue>
    </source>
</reference>